<dbReference type="GO" id="GO:0050661">
    <property type="term" value="F:NADP binding"/>
    <property type="evidence" value="ECO:0007669"/>
    <property type="project" value="InterPro"/>
</dbReference>
<dbReference type="InterPro" id="IPR020946">
    <property type="entry name" value="Flavin_mOase-like"/>
</dbReference>
<dbReference type="AlphaFoldDB" id="W9WQR5"/>
<dbReference type="GO" id="GO:0050660">
    <property type="term" value="F:flavin adenine dinucleotide binding"/>
    <property type="evidence" value="ECO:0007669"/>
    <property type="project" value="InterPro"/>
</dbReference>
<protein>
    <recommendedName>
        <fullName evidence="8">Cyclohexanone monooxygenase</fullName>
    </recommendedName>
</protein>
<keyword evidence="7" id="KW-1185">Reference proteome</keyword>
<dbReference type="PANTHER" id="PTHR42877">
    <property type="entry name" value="L-ORNITHINE N(5)-MONOOXYGENASE-RELATED"/>
    <property type="match status" value="1"/>
</dbReference>
<sequence>MISKISSDYEVLDQYQSDSRHLKIIHVGAGASGLLAAYKAERLLKNFELTVYENYRGCQKPNDRRDLTYSFEPKYDWSGFYAYAIEIQKYFADFYEKYQLDRYVRLNTEVLSATWLEAEGEWELELKKDGIIFTDRCNVLINGTGVVNKWKWPAINGLHSFEGPLLHSANWDSSLNWKDKRIAVLGTGSSSIQMVPCLANGAKRLTVFARNQTWIAPQVPSDVQKADPSGETPAAAGKHHYIAAEKERFRTDREFFLQYRKNLESRLTVSFPVFIRGTEQNIKTKEAFRESMLRKIGPGHDDLKAKLIPNWSPGCRRLTPGEGYLETLTQDHVSVIYDEIVQITPKGIFTASGSDLEFDIIACATGFYTSYRPHFKIVGMNGAVMQEDWSEEPNIYLSITGPKYPNYFVINGPTGNWGQGCALPSHEVQLEYAFQCVKKMQEEGIKAMEVRQEPTTQLNVHIDAWHQKYSVWAEDCRSWYKDNNPNGRVYIWPGSLLHHLKALRTPRYEHYDLRYLNNNVWAFLGNGRTDLELAHEKGQKVDLAPYIRDEDVPWTLDLDKLLA</sequence>
<proteinExistence type="inferred from homology"/>
<evidence type="ECO:0000313" key="6">
    <source>
        <dbReference type="EMBL" id="EXJ70263.1"/>
    </source>
</evidence>
<dbReference type="InterPro" id="IPR036188">
    <property type="entry name" value="FAD/NAD-bd_sf"/>
</dbReference>
<gene>
    <name evidence="6" type="ORF">A1O5_06331</name>
</gene>
<comment type="cofactor">
    <cofactor evidence="1">
        <name>FAD</name>
        <dbReference type="ChEBI" id="CHEBI:57692"/>
    </cofactor>
</comment>
<dbReference type="GO" id="GO:0004499">
    <property type="term" value="F:N,N-dimethylaniline monooxygenase activity"/>
    <property type="evidence" value="ECO:0007669"/>
    <property type="project" value="InterPro"/>
</dbReference>
<dbReference type="RefSeq" id="XP_007745115.1">
    <property type="nucleotide sequence ID" value="XM_007746925.1"/>
</dbReference>
<evidence type="ECO:0000256" key="4">
    <source>
        <dbReference type="ARBA" id="ARBA00022827"/>
    </source>
</evidence>
<comment type="similarity">
    <text evidence="2">Belongs to the FAD-binding monooxygenase family.</text>
</comment>
<dbReference type="Pfam" id="PF00743">
    <property type="entry name" value="FMO-like"/>
    <property type="match status" value="1"/>
</dbReference>
<dbReference type="EMBL" id="AMGX01000009">
    <property type="protein sequence ID" value="EXJ70263.1"/>
    <property type="molecule type" value="Genomic_DNA"/>
</dbReference>
<dbReference type="Proteomes" id="UP000019471">
    <property type="component" value="Unassembled WGS sequence"/>
</dbReference>
<evidence type="ECO:0000256" key="1">
    <source>
        <dbReference type="ARBA" id="ARBA00001974"/>
    </source>
</evidence>
<dbReference type="HOGENOM" id="CLU_006937_6_2_1"/>
<dbReference type="eggNOG" id="KOG1399">
    <property type="taxonomic scope" value="Eukaryota"/>
</dbReference>
<comment type="caution">
    <text evidence="6">The sequence shown here is derived from an EMBL/GenBank/DDBJ whole genome shotgun (WGS) entry which is preliminary data.</text>
</comment>
<dbReference type="InterPro" id="IPR051209">
    <property type="entry name" value="FAD-bind_Monooxygenase_sf"/>
</dbReference>
<evidence type="ECO:0000256" key="5">
    <source>
        <dbReference type="ARBA" id="ARBA00023002"/>
    </source>
</evidence>
<dbReference type="OrthoDB" id="74360at2759"/>
<evidence type="ECO:0000256" key="2">
    <source>
        <dbReference type="ARBA" id="ARBA00010139"/>
    </source>
</evidence>
<evidence type="ECO:0000256" key="3">
    <source>
        <dbReference type="ARBA" id="ARBA00022630"/>
    </source>
</evidence>
<evidence type="ECO:0008006" key="8">
    <source>
        <dbReference type="Google" id="ProtNLM"/>
    </source>
</evidence>
<dbReference type="Gene3D" id="3.50.50.60">
    <property type="entry name" value="FAD/NAD(P)-binding domain"/>
    <property type="match status" value="2"/>
</dbReference>
<keyword evidence="3" id="KW-0285">Flavoprotein</keyword>
<keyword evidence="5" id="KW-0560">Oxidoreductase</keyword>
<dbReference type="SUPFAM" id="SSF51905">
    <property type="entry name" value="FAD/NAD(P)-binding domain"/>
    <property type="match status" value="2"/>
</dbReference>
<dbReference type="GeneID" id="19191042"/>
<keyword evidence="4" id="KW-0274">FAD</keyword>
<reference evidence="6 7" key="1">
    <citation type="submission" date="2013-03" db="EMBL/GenBank/DDBJ databases">
        <title>The Genome Sequence of Cladophialophora psammophila CBS 110553.</title>
        <authorList>
            <consortium name="The Broad Institute Genomics Platform"/>
            <person name="Cuomo C."/>
            <person name="de Hoog S."/>
            <person name="Gorbushina A."/>
            <person name="Walker B."/>
            <person name="Young S.K."/>
            <person name="Zeng Q."/>
            <person name="Gargeya S."/>
            <person name="Fitzgerald M."/>
            <person name="Haas B."/>
            <person name="Abouelleil A."/>
            <person name="Allen A.W."/>
            <person name="Alvarado L."/>
            <person name="Arachchi H.M."/>
            <person name="Berlin A.M."/>
            <person name="Chapman S.B."/>
            <person name="Gainer-Dewar J."/>
            <person name="Goldberg J."/>
            <person name="Griggs A."/>
            <person name="Gujja S."/>
            <person name="Hansen M."/>
            <person name="Howarth C."/>
            <person name="Imamovic A."/>
            <person name="Ireland A."/>
            <person name="Larimer J."/>
            <person name="McCowan C."/>
            <person name="Murphy C."/>
            <person name="Pearson M."/>
            <person name="Poon T.W."/>
            <person name="Priest M."/>
            <person name="Roberts A."/>
            <person name="Saif S."/>
            <person name="Shea T."/>
            <person name="Sisk P."/>
            <person name="Sykes S."/>
            <person name="Wortman J."/>
            <person name="Nusbaum C."/>
            <person name="Birren B."/>
        </authorList>
    </citation>
    <scope>NUCLEOTIDE SEQUENCE [LARGE SCALE GENOMIC DNA]</scope>
    <source>
        <strain evidence="6 7">CBS 110553</strain>
    </source>
</reference>
<organism evidence="6 7">
    <name type="scientific">Cladophialophora psammophila CBS 110553</name>
    <dbReference type="NCBI Taxonomy" id="1182543"/>
    <lineage>
        <taxon>Eukaryota</taxon>
        <taxon>Fungi</taxon>
        <taxon>Dikarya</taxon>
        <taxon>Ascomycota</taxon>
        <taxon>Pezizomycotina</taxon>
        <taxon>Eurotiomycetes</taxon>
        <taxon>Chaetothyriomycetidae</taxon>
        <taxon>Chaetothyriales</taxon>
        <taxon>Herpotrichiellaceae</taxon>
        <taxon>Cladophialophora</taxon>
    </lineage>
</organism>
<name>W9WQR5_9EURO</name>
<accession>W9WQR5</accession>
<dbReference type="PANTHER" id="PTHR42877:SF8">
    <property type="entry name" value="MONOOXYGENASE"/>
    <property type="match status" value="1"/>
</dbReference>
<evidence type="ECO:0000313" key="7">
    <source>
        <dbReference type="Proteomes" id="UP000019471"/>
    </source>
</evidence>